<dbReference type="WBParaSite" id="MhA1_Contig1195.frz3.gene3">
    <property type="protein sequence ID" value="MhA1_Contig1195.frz3.gene3"/>
    <property type="gene ID" value="MhA1_Contig1195.frz3.gene3"/>
</dbReference>
<reference evidence="2" key="1">
    <citation type="submission" date="2016-11" db="UniProtKB">
        <authorList>
            <consortium name="WormBaseParasite"/>
        </authorList>
    </citation>
    <scope>IDENTIFICATION</scope>
</reference>
<evidence type="ECO:0000313" key="1">
    <source>
        <dbReference type="Proteomes" id="UP000095281"/>
    </source>
</evidence>
<dbReference type="AlphaFoldDB" id="A0A1I8B0Z0"/>
<protein>
    <submittedName>
        <fullName evidence="2">Uncharacterized protein</fullName>
    </submittedName>
</protein>
<organism evidence="1 2">
    <name type="scientific">Meloidogyne hapla</name>
    <name type="common">Root-knot nematode worm</name>
    <dbReference type="NCBI Taxonomy" id="6305"/>
    <lineage>
        <taxon>Eukaryota</taxon>
        <taxon>Metazoa</taxon>
        <taxon>Ecdysozoa</taxon>
        <taxon>Nematoda</taxon>
        <taxon>Chromadorea</taxon>
        <taxon>Rhabditida</taxon>
        <taxon>Tylenchina</taxon>
        <taxon>Tylenchomorpha</taxon>
        <taxon>Tylenchoidea</taxon>
        <taxon>Meloidogynidae</taxon>
        <taxon>Meloidogyninae</taxon>
        <taxon>Meloidogyne</taxon>
    </lineage>
</organism>
<proteinExistence type="predicted"/>
<evidence type="ECO:0000313" key="2">
    <source>
        <dbReference type="WBParaSite" id="MhA1_Contig1195.frz3.gene3"/>
    </source>
</evidence>
<dbReference type="Proteomes" id="UP000095281">
    <property type="component" value="Unplaced"/>
</dbReference>
<sequence length="136" mass="15726">MSQPNSPNSVKQEQKDFEIIEVNENQILKESNGTDKELGKKNAVKKSEPKVSVRSKTLWKLVRMKYIPRLEFRLCRTCSNILFHSTSRVIEREGTGGVVISFELCKQCVDLNMHVKDVLCDWTLKKKEVETNTKQI</sequence>
<keyword evidence="1" id="KW-1185">Reference proteome</keyword>
<name>A0A1I8B0Z0_MELHA</name>
<accession>A0A1I8B0Z0</accession>